<dbReference type="CDD" id="cd00350">
    <property type="entry name" value="rubredoxin_like"/>
    <property type="match status" value="1"/>
</dbReference>
<feature type="compositionally biased region" description="Basic and acidic residues" evidence="1">
    <location>
        <begin position="1457"/>
        <end position="1485"/>
    </location>
</feature>
<accession>D3TB87</accession>
<evidence type="ECO:0008006" key="7">
    <source>
        <dbReference type="Google" id="ProtNLM"/>
    </source>
</evidence>
<dbReference type="EMBL" id="CP001941">
    <property type="protein sequence ID" value="ADD07822.1"/>
    <property type="molecule type" value="Genomic_DNA"/>
</dbReference>
<feature type="domain" description="DZANK-type" evidence="4">
    <location>
        <begin position="1269"/>
        <end position="1315"/>
    </location>
</feature>
<dbReference type="KEGG" id="abi:Aboo_0010"/>
<feature type="compositionally biased region" description="Basic and acidic residues" evidence="1">
    <location>
        <begin position="1415"/>
        <end position="1436"/>
    </location>
</feature>
<dbReference type="GeneID" id="8826943"/>
<reference evidence="5" key="1">
    <citation type="submission" date="2010-02" db="EMBL/GenBank/DDBJ databases">
        <title>Complete sequence of Aciduliprofundum boonei T469.</title>
        <authorList>
            <consortium name="US DOE Joint Genome Institute"/>
            <person name="Lucas S."/>
            <person name="Copeland A."/>
            <person name="Lapidus A."/>
            <person name="Cheng J.-F."/>
            <person name="Bruce D."/>
            <person name="Goodwin L."/>
            <person name="Pitluck S."/>
            <person name="Saunders E."/>
            <person name="Detter J.C."/>
            <person name="Han C."/>
            <person name="Tapia R."/>
            <person name="Land M."/>
            <person name="Hauser L."/>
            <person name="Kyrpides N."/>
            <person name="Mikhailova N."/>
            <person name="Flores G."/>
            <person name="Reysenbach A.-L."/>
            <person name="Woyke T."/>
        </authorList>
    </citation>
    <scope>NUCLEOTIDE SEQUENCE</scope>
    <source>
        <strain evidence="5">T469</strain>
    </source>
</reference>
<dbReference type="InterPro" id="IPR025874">
    <property type="entry name" value="DZR"/>
</dbReference>
<evidence type="ECO:0000313" key="5">
    <source>
        <dbReference type="EMBL" id="ADD07822.1"/>
    </source>
</evidence>
<keyword evidence="2" id="KW-0812">Transmembrane</keyword>
<evidence type="ECO:0000259" key="3">
    <source>
        <dbReference type="Pfam" id="PF07705"/>
    </source>
</evidence>
<dbReference type="Proteomes" id="UP000001400">
    <property type="component" value="Chromosome"/>
</dbReference>
<organism evidence="5 6">
    <name type="scientific">Aciduliprofundum boonei (strain DSM 19572 / T469)</name>
    <dbReference type="NCBI Taxonomy" id="439481"/>
    <lineage>
        <taxon>Archaea</taxon>
        <taxon>Methanobacteriati</taxon>
        <taxon>Thermoplasmatota</taxon>
        <taxon>DHVE2 group</taxon>
        <taxon>Candidatus Aciduliprofundum</taxon>
    </lineage>
</organism>
<evidence type="ECO:0000259" key="4">
    <source>
        <dbReference type="Pfam" id="PF12773"/>
    </source>
</evidence>
<keyword evidence="6" id="KW-1185">Reference proteome</keyword>
<keyword evidence="2" id="KW-1133">Transmembrane helix</keyword>
<name>D3TB87_ACIB4</name>
<keyword evidence="2" id="KW-0472">Membrane</keyword>
<proteinExistence type="predicted"/>
<dbReference type="Pfam" id="PF07705">
    <property type="entry name" value="CARDB"/>
    <property type="match status" value="1"/>
</dbReference>
<dbReference type="Pfam" id="PF12773">
    <property type="entry name" value="DZR"/>
    <property type="match status" value="1"/>
</dbReference>
<evidence type="ECO:0000256" key="1">
    <source>
        <dbReference type="SAM" id="MobiDB-lite"/>
    </source>
</evidence>
<evidence type="ECO:0000256" key="2">
    <source>
        <dbReference type="SAM" id="Phobius"/>
    </source>
</evidence>
<gene>
    <name evidence="5" type="ordered locus">Aboo_0010</name>
</gene>
<dbReference type="InterPro" id="IPR011635">
    <property type="entry name" value="CARDB"/>
</dbReference>
<dbReference type="RefSeq" id="WP_012997017.1">
    <property type="nucleotide sequence ID" value="NC_013926.1"/>
</dbReference>
<feature type="transmembrane region" description="Helical" evidence="2">
    <location>
        <begin position="5"/>
        <end position="26"/>
    </location>
</feature>
<dbReference type="Gene3D" id="2.60.40.10">
    <property type="entry name" value="Immunoglobulins"/>
    <property type="match status" value="3"/>
</dbReference>
<feature type="region of interest" description="Disordered" evidence="1">
    <location>
        <begin position="1414"/>
        <end position="1485"/>
    </location>
</feature>
<dbReference type="InterPro" id="IPR013783">
    <property type="entry name" value="Ig-like_fold"/>
</dbReference>
<dbReference type="HOGENOM" id="CLU_240277_0_0_2"/>
<feature type="transmembrane region" description="Helical" evidence="2">
    <location>
        <begin position="1236"/>
        <end position="1257"/>
    </location>
</feature>
<feature type="domain" description="CARDB" evidence="3">
    <location>
        <begin position="595"/>
        <end position="659"/>
    </location>
</feature>
<protein>
    <recommendedName>
        <fullName evidence="7">CARDB domain-containing protein</fullName>
    </recommendedName>
</protein>
<sequence>MKKSVVLMSILIILMMILGGFGYLVANSNAYGANSKSSVVGEGNINNMATSPTGSTTGNTVYITNTFVINRTTVGGGGRYGFDANVVVTPTGKLIVENVTLYFLSDIDHRYSLTVEGGLYFYNVTFTISHGLIKPYYPFNFIIKGPSTAKVEIINSRLLYPGWFNVTDKHGNVIIENTIFGKMVKNPADYPAPPNYGPTPYFYNSLAYIMNTRFTNMFTNESGGNGLVGYVNDTYRYTVTVSSGVTFNHFLKSPIDKYSDYWNYVMLKDIEVGIVYSNTSDYDPSSSNFIMVYNGTQLLNISFPGTKGTGMIKENVPFYPYEMTPNQFYQKLLNGDIKLYATNTTNGTLTISKVYINIYIEANLLKYGVNKFSFNSIGSTLYMRDVYVDVNYQSRENLGTTHNTFFVNDNSKIYALNLTVNDTGTQPRYDTAFLIRDSYSQVYILRYTHVNVQFRGIPINGLTVKAKPNPVDVNSNPSIASQILGIISSYVQYTRLIPGMKLGDVQISNGYVYDTTVNGNVTLPLLSDIINASEMPNSKYLGIYALSVENSTKVFSTLQIGLSYYPWLLPSNNTLNVNVALSRYKDIDMHINYEEVVSAQPYVPGKEIVIKTQVENLGKDLANDVKLYVYINGNLYNVYDLGNINGKGKKDFTYKIGGSWLGTNGVYNISEQVVQVWDYNLANNRIYRDINVGSIGTSNWQVGTPLRYHKIWVNLTVYSVYSWNNIKINLYLDNTSNIINSTILDLKEGYNYISFQWYINKNISVGSHTLLLYIANNNLYLGSHYVNVEKDVNLAVNSLNISPQSLYVGETVKIAANVINLGKEEPTSAMVYINVYDPYGTLLINKTIQYSTSISAYSISMVPDTDGSYEVIVKVVASGDYNSSNNIMSEYFMVYAEPFSVQINAQNEYVNGTNIIVNATLNSNVDANVTMVLYIPQWNIELAPITPHNPIKVEINTPIVIGFVIPKSLYQKYLQGRTSIQIDYQLNITSDVTEDALYIHTAPTITIKEKVNFVLTDFTISEGNKKVSSVPEGVKIKIGFIARNLGGMPGKLNYIVLDNGKVIYKGNVSSLAPGSYKAIIFNYTSNGIGEHNIVVKLNPNKTVEESIYGDDIGVKKINVLLPAMKVMFTSYSLEHNEKIYAGDTLVVVVKIINLNATQSQGKTVYMKGVTVQLTLTGGLGTYTQKTNAYGLAIFHIKVPAKGTYTPQLTLSYEGTETRYNPQTTITVQEKPYTIPWLWIIIIVVVGAIVGFFLYGYISFKKEAPEYMVCGNCGHLVPADAEKCPYCGVVFEKEKVKCPTCGSWIDEDSKFCPVCGTIFMPPEDPEYKKYEKLKENYDRYLSKYRDEAKKYIGEEYTEEEFYKWWKTNPEFISFLEWVKRQEEKIEGDTVKCPVCGALNPKGAKICRVCGSPLPTGEEKKEKKEEGEGKKEQKESKESSIPPEELERLQRPGVVTVEEWAKRKEKEEKKEGKVSEKKEEKKEEKPVIKKKLIKKVIAVKKEEKK</sequence>
<evidence type="ECO:0000313" key="6">
    <source>
        <dbReference type="Proteomes" id="UP000001400"/>
    </source>
</evidence>
<dbReference type="OrthoDB" id="81902at2157"/>